<accession>A0A9P0GF10</accession>
<dbReference type="InterPro" id="IPR005312">
    <property type="entry name" value="DUF1759"/>
</dbReference>
<name>A0A9P0GF10_9CUCU</name>
<dbReference type="PANTHER" id="PTHR47331:SF5">
    <property type="entry name" value="RIBONUCLEASE H"/>
    <property type="match status" value="1"/>
</dbReference>
<keyword evidence="2" id="KW-1133">Transmembrane helix</keyword>
<evidence type="ECO:0000313" key="4">
    <source>
        <dbReference type="Proteomes" id="UP001153636"/>
    </source>
</evidence>
<dbReference type="GO" id="GO:0004190">
    <property type="term" value="F:aspartic-type endopeptidase activity"/>
    <property type="evidence" value="ECO:0007669"/>
    <property type="project" value="InterPro"/>
</dbReference>
<keyword evidence="4" id="KW-1185">Reference proteome</keyword>
<dbReference type="InterPro" id="IPR001969">
    <property type="entry name" value="Aspartic_peptidase_AS"/>
</dbReference>
<dbReference type="PANTHER" id="PTHR47331">
    <property type="entry name" value="PHD-TYPE DOMAIN-CONTAINING PROTEIN"/>
    <property type="match status" value="1"/>
</dbReference>
<feature type="transmembrane region" description="Helical" evidence="2">
    <location>
        <begin position="782"/>
        <end position="802"/>
    </location>
</feature>
<protein>
    <recommendedName>
        <fullName evidence="5">Peptidase A2 domain-containing protein</fullName>
    </recommendedName>
</protein>
<feature type="compositionally biased region" description="Basic residues" evidence="1">
    <location>
        <begin position="52"/>
        <end position="66"/>
    </location>
</feature>
<dbReference type="Gene3D" id="2.40.70.10">
    <property type="entry name" value="Acid Proteases"/>
    <property type="match status" value="1"/>
</dbReference>
<feature type="region of interest" description="Disordered" evidence="1">
    <location>
        <begin position="52"/>
        <end position="74"/>
    </location>
</feature>
<dbReference type="PROSITE" id="PS00141">
    <property type="entry name" value="ASP_PROTEASE"/>
    <property type="match status" value="1"/>
</dbReference>
<sequence length="850" mass="97310">MHFGTLGALLWCFKIEIFCGRIKLSTASIRGSEYTVRVYDLSYELQREVVSRGRRPSGRGPRRGGRGRQSYNNQRIEDHRATQSLITLNDLSEDLKKKLFPGVKDGHSAMERLEAVQTFKAITLCITTRGLGFGIMSIFRALREFHNTPEVGDVYQFYRVSLAVTQTKVALAQRGIVAIMDNERDYREINIEENILSVVKGMIVVPDQISTIVNSIGKVKVGDRLYVPKIGKDNFTRENLFIPQAEQVVFDNLRQVVTSLANVNTPAAYRRRFYRCNPIPVRYSTIEKTVLEFDQIVQEIVILKQEMNPEAEVDYFTISDAFHEIQSNIEYLAAILLKKPVGHSQFQNNSSGDTHIKMPKIELVKFDGEDLSLWPIFYENFKQFVHSKTEFSKADKLQYLLGSLSGKALKTCSSIESVPDNYDIIWKLLNDRYNDKKYLFNLYMDRLLNFRCSSTTIASNLEFFLEKFDTNISAIKRLKLDNLEDHILTYLAMSKLPQEIINDFDLIRDNDELPSYEDLLKFLRHRYKSFNKNEKVRYVKTNNFSVSKPAKSFHFHEKNDNHVSSSCVVCNKGQHLIKDCKYFLTLSFESRFKLIKEKQLCLNCFSSKHRVLNCPSKFCCLKCKSKHHTLLHKSNYEAPDNVSAQSASQIVVPSSSQRSSSSSLENTQPILHVFYPNSKSLNPSKVFSVSLFGTIVVNVVDNWGHAQKIRFLLDSGSSANLITRECVRKLGLSYSKLKLNVSGVGGSETPILGKAHLVIFPHFESKISYPIEVLLVEMNKRYTIKIFLICIFLFVFVWTWSYNGTSCILEKQKFQRSGEDITAMMNSNSNSVTGQKILTMTYSGEPVKTT</sequence>
<dbReference type="Pfam" id="PF03564">
    <property type="entry name" value="DUF1759"/>
    <property type="match status" value="1"/>
</dbReference>
<dbReference type="Pfam" id="PF13650">
    <property type="entry name" value="Asp_protease_2"/>
    <property type="match status" value="1"/>
</dbReference>
<dbReference type="CDD" id="cd00303">
    <property type="entry name" value="retropepsin_like"/>
    <property type="match status" value="1"/>
</dbReference>
<evidence type="ECO:0008006" key="5">
    <source>
        <dbReference type="Google" id="ProtNLM"/>
    </source>
</evidence>
<organism evidence="3 4">
    <name type="scientific">Psylliodes chrysocephalus</name>
    <dbReference type="NCBI Taxonomy" id="3402493"/>
    <lineage>
        <taxon>Eukaryota</taxon>
        <taxon>Metazoa</taxon>
        <taxon>Ecdysozoa</taxon>
        <taxon>Arthropoda</taxon>
        <taxon>Hexapoda</taxon>
        <taxon>Insecta</taxon>
        <taxon>Pterygota</taxon>
        <taxon>Neoptera</taxon>
        <taxon>Endopterygota</taxon>
        <taxon>Coleoptera</taxon>
        <taxon>Polyphaga</taxon>
        <taxon>Cucujiformia</taxon>
        <taxon>Chrysomeloidea</taxon>
        <taxon>Chrysomelidae</taxon>
        <taxon>Galerucinae</taxon>
        <taxon>Alticini</taxon>
        <taxon>Psylliodes</taxon>
    </lineage>
</organism>
<dbReference type="AlphaFoldDB" id="A0A9P0GF10"/>
<evidence type="ECO:0000256" key="2">
    <source>
        <dbReference type="SAM" id="Phobius"/>
    </source>
</evidence>
<dbReference type="GO" id="GO:0006508">
    <property type="term" value="P:proteolysis"/>
    <property type="evidence" value="ECO:0007669"/>
    <property type="project" value="InterPro"/>
</dbReference>
<keyword evidence="2" id="KW-0472">Membrane</keyword>
<evidence type="ECO:0000313" key="3">
    <source>
        <dbReference type="EMBL" id="CAH1107420.1"/>
    </source>
</evidence>
<dbReference type="SUPFAM" id="SSF50630">
    <property type="entry name" value="Acid proteases"/>
    <property type="match status" value="1"/>
</dbReference>
<dbReference type="OrthoDB" id="8044645at2759"/>
<dbReference type="EMBL" id="OV651833">
    <property type="protein sequence ID" value="CAH1107420.1"/>
    <property type="molecule type" value="Genomic_DNA"/>
</dbReference>
<proteinExistence type="predicted"/>
<gene>
    <name evidence="3" type="ORF">PSYICH_LOCUS8056</name>
</gene>
<keyword evidence="2" id="KW-0812">Transmembrane</keyword>
<dbReference type="InterPro" id="IPR021109">
    <property type="entry name" value="Peptidase_aspartic_dom_sf"/>
</dbReference>
<evidence type="ECO:0000256" key="1">
    <source>
        <dbReference type="SAM" id="MobiDB-lite"/>
    </source>
</evidence>
<dbReference type="Proteomes" id="UP001153636">
    <property type="component" value="Chromosome 21"/>
</dbReference>
<reference evidence="3" key="1">
    <citation type="submission" date="2022-01" db="EMBL/GenBank/DDBJ databases">
        <authorList>
            <person name="King R."/>
        </authorList>
    </citation>
    <scope>NUCLEOTIDE SEQUENCE</scope>
</reference>